<proteinExistence type="predicted"/>
<protein>
    <submittedName>
        <fullName evidence="4">Uncharacterized protein</fullName>
    </submittedName>
</protein>
<dbReference type="Pfam" id="PF01548">
    <property type="entry name" value="DEDD_Tnp_IS110"/>
    <property type="match status" value="1"/>
</dbReference>
<organism evidence="4 5">
    <name type="scientific">[Clostridium] ultunense Esp</name>
    <dbReference type="NCBI Taxonomy" id="1288971"/>
    <lineage>
        <taxon>Bacteria</taxon>
        <taxon>Bacillati</taxon>
        <taxon>Bacillota</taxon>
        <taxon>Tissierellia</taxon>
        <taxon>Tissierellales</taxon>
        <taxon>Tepidimicrobiaceae</taxon>
        <taxon>Schnuerera</taxon>
    </lineage>
</organism>
<keyword evidence="1" id="KW-0175">Coiled coil</keyword>
<dbReference type="PANTHER" id="PTHR33055">
    <property type="entry name" value="TRANSPOSASE FOR INSERTION SEQUENCE ELEMENT IS1111A"/>
    <property type="match status" value="1"/>
</dbReference>
<dbReference type="GO" id="GO:0003677">
    <property type="term" value="F:DNA binding"/>
    <property type="evidence" value="ECO:0007669"/>
    <property type="project" value="InterPro"/>
</dbReference>
<feature type="domain" description="Transposase IS116/IS110/IS902 C-terminal" evidence="3">
    <location>
        <begin position="270"/>
        <end position="353"/>
    </location>
</feature>
<dbReference type="NCBIfam" id="NF033542">
    <property type="entry name" value="transpos_IS110"/>
    <property type="match status" value="1"/>
</dbReference>
<feature type="domain" description="Transposase IS110-like N-terminal" evidence="2">
    <location>
        <begin position="4"/>
        <end position="162"/>
    </location>
</feature>
<sequence length="394" mass="44039">MLYLGIDIAKNNHVASLISENGKTLFKAFSFSNTSDGGEALLSKLNSFSNNISDFIVGMEATGHYWLALYSFLFEKGFKIHVINPIQTDGWRKGTEIRKRKTDTIDSLLIADLIRYGSFVETSLSNEDMFSLRNLTRFHSYLVQSISDLKRKVISVLDQVFPEYQSIFSNVFGKTSKELLLQFSSPIDFEDISTNSLAELINKLGRKRSGDIKANLIKSKAENSFGVTFSKDSFTFQLKALIQQMNFIESQVKDTENEINDLMSLIKSPITTIPGIGKVNGATILGEIGDINKFDSPKKLVAYAGIYAVVSSSGEFQATHTVMSKRGSPYLRKALFQAALVASFNDPVLNAYYLKKRGESKHHLTCVGAVSRKMCNIIYAVLKNQTPYEVRLNE</sequence>
<dbReference type="InterPro" id="IPR002525">
    <property type="entry name" value="Transp_IS110-like_N"/>
</dbReference>
<dbReference type="GO" id="GO:0004803">
    <property type="term" value="F:transposase activity"/>
    <property type="evidence" value="ECO:0007669"/>
    <property type="project" value="InterPro"/>
</dbReference>
<dbReference type="OrthoDB" id="9811278at2"/>
<dbReference type="InterPro" id="IPR047650">
    <property type="entry name" value="Transpos_IS110"/>
</dbReference>
<dbReference type="AlphaFoldDB" id="A0A1M4PKI0"/>
<dbReference type="Pfam" id="PF02371">
    <property type="entry name" value="Transposase_20"/>
    <property type="match status" value="1"/>
</dbReference>
<dbReference type="InterPro" id="IPR003346">
    <property type="entry name" value="Transposase_20"/>
</dbReference>
<evidence type="ECO:0000256" key="1">
    <source>
        <dbReference type="SAM" id="Coils"/>
    </source>
</evidence>
<evidence type="ECO:0000259" key="3">
    <source>
        <dbReference type="Pfam" id="PF02371"/>
    </source>
</evidence>
<name>A0A1M4PKI0_9FIRM</name>
<dbReference type="PANTHER" id="PTHR33055:SF15">
    <property type="entry name" value="TRANSPOSASE-RELATED"/>
    <property type="match status" value="1"/>
</dbReference>
<evidence type="ECO:0000313" key="4">
    <source>
        <dbReference type="EMBL" id="SHD75957.1"/>
    </source>
</evidence>
<dbReference type="Proteomes" id="UP000245423">
    <property type="component" value="Chromosome 1"/>
</dbReference>
<accession>A0A1M4PKI0</accession>
<keyword evidence="5" id="KW-1185">Reference proteome</keyword>
<evidence type="ECO:0000313" key="5">
    <source>
        <dbReference type="Proteomes" id="UP000245423"/>
    </source>
</evidence>
<evidence type="ECO:0000259" key="2">
    <source>
        <dbReference type="Pfam" id="PF01548"/>
    </source>
</evidence>
<dbReference type="RefSeq" id="WP_109840447.1">
    <property type="nucleotide sequence ID" value="NZ_LT669839.1"/>
</dbReference>
<gene>
    <name evidence="4" type="ORF">CUESP1_0572</name>
</gene>
<feature type="coiled-coil region" evidence="1">
    <location>
        <begin position="238"/>
        <end position="265"/>
    </location>
</feature>
<reference evidence="4 5" key="1">
    <citation type="submission" date="2016-11" db="EMBL/GenBank/DDBJ databases">
        <authorList>
            <person name="Manzoor S."/>
        </authorList>
    </citation>
    <scope>NUCLEOTIDE SEQUENCE [LARGE SCALE GENOMIC DNA]</scope>
    <source>
        <strain evidence="4">Clostridium ultunense strain Esp</strain>
    </source>
</reference>
<dbReference type="GO" id="GO:0006313">
    <property type="term" value="P:DNA transposition"/>
    <property type="evidence" value="ECO:0007669"/>
    <property type="project" value="InterPro"/>
</dbReference>
<dbReference type="EMBL" id="LT669839">
    <property type="protein sequence ID" value="SHD75957.1"/>
    <property type="molecule type" value="Genomic_DNA"/>
</dbReference>